<dbReference type="AlphaFoldDB" id="A0A0R1ZMH4"/>
<gene>
    <name evidence="1" type="ORF">FC18_GL000160</name>
</gene>
<dbReference type="Proteomes" id="UP000051679">
    <property type="component" value="Unassembled WGS sequence"/>
</dbReference>
<proteinExistence type="predicted"/>
<accession>A0A0R1ZMH4</accession>
<comment type="caution">
    <text evidence="1">The sequence shown here is derived from an EMBL/GenBank/DDBJ whole genome shotgun (WGS) entry which is preliminary data.</text>
</comment>
<name>A0A0R1ZMH4_9LACO</name>
<sequence length="70" mass="7513">MLAGCDFYVRYLFLRSTHSAITSTTTTATTNSATAVNTTPKTMSPNMSFASTSYSFTLSVLRGADTSNRS</sequence>
<reference evidence="1 2" key="1">
    <citation type="journal article" date="2015" name="Genome Announc.">
        <title>Expanding the biotechnology potential of lactobacilli through comparative genomics of 213 strains and associated genera.</title>
        <authorList>
            <person name="Sun Z."/>
            <person name="Harris H.M."/>
            <person name="McCann A."/>
            <person name="Guo C."/>
            <person name="Argimon S."/>
            <person name="Zhang W."/>
            <person name="Yang X."/>
            <person name="Jeffery I.B."/>
            <person name="Cooney J.C."/>
            <person name="Kagawa T.F."/>
            <person name="Liu W."/>
            <person name="Song Y."/>
            <person name="Salvetti E."/>
            <person name="Wrobel A."/>
            <person name="Rasinkangas P."/>
            <person name="Parkhill J."/>
            <person name="Rea M.C."/>
            <person name="O'Sullivan O."/>
            <person name="Ritari J."/>
            <person name="Douillard F.P."/>
            <person name="Paul Ross R."/>
            <person name="Yang R."/>
            <person name="Briner A.E."/>
            <person name="Felis G.E."/>
            <person name="de Vos W.M."/>
            <person name="Barrangou R."/>
            <person name="Klaenhammer T.R."/>
            <person name="Caufield P.W."/>
            <person name="Cui Y."/>
            <person name="Zhang H."/>
            <person name="O'Toole P.W."/>
        </authorList>
    </citation>
    <scope>NUCLEOTIDE SEQUENCE [LARGE SCALE GENOMIC DNA]</scope>
    <source>
        <strain evidence="1 2">DSM 20505</strain>
    </source>
</reference>
<dbReference type="PATRIC" id="fig|1291052.5.peg.167"/>
<dbReference type="EMBL" id="AYYO01000007">
    <property type="protein sequence ID" value="KRM56256.1"/>
    <property type="molecule type" value="Genomic_DNA"/>
</dbReference>
<evidence type="ECO:0000313" key="1">
    <source>
        <dbReference type="EMBL" id="KRM56256.1"/>
    </source>
</evidence>
<evidence type="ECO:0000313" key="2">
    <source>
        <dbReference type="Proteomes" id="UP000051679"/>
    </source>
</evidence>
<organism evidence="1 2">
    <name type="scientific">Lacticaseibacillus sharpeae JCM 1186 = DSM 20505</name>
    <dbReference type="NCBI Taxonomy" id="1291052"/>
    <lineage>
        <taxon>Bacteria</taxon>
        <taxon>Bacillati</taxon>
        <taxon>Bacillota</taxon>
        <taxon>Bacilli</taxon>
        <taxon>Lactobacillales</taxon>
        <taxon>Lactobacillaceae</taxon>
        <taxon>Lacticaseibacillus</taxon>
    </lineage>
</organism>
<dbReference type="STRING" id="1291052.FC18_GL000160"/>
<protein>
    <submittedName>
        <fullName evidence="1">Uncharacterized protein</fullName>
    </submittedName>
</protein>
<keyword evidence="2" id="KW-1185">Reference proteome</keyword>